<dbReference type="GO" id="GO:0004674">
    <property type="term" value="F:protein serine/threonine kinase activity"/>
    <property type="evidence" value="ECO:0007669"/>
    <property type="project" value="UniProtKB-KW"/>
</dbReference>
<dbReference type="Proteomes" id="UP000298860">
    <property type="component" value="Unassembled WGS sequence"/>
</dbReference>
<dbReference type="CDD" id="cd16934">
    <property type="entry name" value="HATPase_RsbT-like"/>
    <property type="match status" value="1"/>
</dbReference>
<dbReference type="Gene3D" id="3.30.565.10">
    <property type="entry name" value="Histidine kinase-like ATPase, C-terminal domain"/>
    <property type="match status" value="1"/>
</dbReference>
<organism evidence="2 3">
    <name type="scientific">Gandjariella thermophila</name>
    <dbReference type="NCBI Taxonomy" id="1931992"/>
    <lineage>
        <taxon>Bacteria</taxon>
        <taxon>Bacillati</taxon>
        <taxon>Actinomycetota</taxon>
        <taxon>Actinomycetes</taxon>
        <taxon>Pseudonocardiales</taxon>
        <taxon>Pseudonocardiaceae</taxon>
        <taxon>Gandjariella</taxon>
    </lineage>
</organism>
<keyword evidence="3" id="KW-1185">Reference proteome</keyword>
<keyword evidence="2" id="KW-0723">Serine/threonine-protein kinase</keyword>
<dbReference type="EMBL" id="BJFL01000001">
    <property type="protein sequence ID" value="GDY28667.1"/>
    <property type="molecule type" value="Genomic_DNA"/>
</dbReference>
<name>A0A4D4J3V8_9PSEU</name>
<gene>
    <name evidence="2" type="ORF">GTS_03000</name>
</gene>
<evidence type="ECO:0000313" key="3">
    <source>
        <dbReference type="Proteomes" id="UP000298860"/>
    </source>
</evidence>
<dbReference type="InterPro" id="IPR036890">
    <property type="entry name" value="HATPase_C_sf"/>
</dbReference>
<dbReference type="RefSeq" id="WP_137811858.1">
    <property type="nucleotide sequence ID" value="NZ_BJFL01000001.1"/>
</dbReference>
<dbReference type="SUPFAM" id="SSF55874">
    <property type="entry name" value="ATPase domain of HSP90 chaperone/DNA topoisomerase II/histidine kinase"/>
    <property type="match status" value="1"/>
</dbReference>
<comment type="caution">
    <text evidence="2">The sequence shown here is derived from an EMBL/GenBank/DDBJ whole genome shotgun (WGS) entry which is preliminary data.</text>
</comment>
<keyword evidence="2" id="KW-0418">Kinase</keyword>
<dbReference type="OrthoDB" id="5769716at2"/>
<evidence type="ECO:0000259" key="1">
    <source>
        <dbReference type="SMART" id="SM00387"/>
    </source>
</evidence>
<reference evidence="3" key="1">
    <citation type="submission" date="2019-04" db="EMBL/GenBank/DDBJ databases">
        <title>Draft genome sequence of Pseudonocardiaceae bacterium SL3-2-4.</title>
        <authorList>
            <person name="Ningsih F."/>
            <person name="Yokota A."/>
            <person name="Sakai Y."/>
            <person name="Nanatani K."/>
            <person name="Yabe S."/>
            <person name="Oetari A."/>
            <person name="Sjamsuridzal W."/>
        </authorList>
    </citation>
    <scope>NUCLEOTIDE SEQUENCE [LARGE SCALE GENOMIC DNA]</scope>
    <source>
        <strain evidence="3">SL3-2-4</strain>
    </source>
</reference>
<dbReference type="InterPro" id="IPR003594">
    <property type="entry name" value="HATPase_dom"/>
</dbReference>
<feature type="domain" description="Histidine kinase/HSP90-like ATPase" evidence="1">
    <location>
        <begin position="37"/>
        <end position="137"/>
    </location>
</feature>
<dbReference type="AlphaFoldDB" id="A0A4D4J3V8"/>
<evidence type="ECO:0000313" key="2">
    <source>
        <dbReference type="EMBL" id="GDY28667.1"/>
    </source>
</evidence>
<dbReference type="Pfam" id="PF02518">
    <property type="entry name" value="HATPase_c"/>
    <property type="match status" value="1"/>
</dbReference>
<protein>
    <submittedName>
        <fullName evidence="2">Serine/threonine protein kinase</fullName>
    </submittedName>
</protein>
<proteinExistence type="predicted"/>
<dbReference type="SMART" id="SM00387">
    <property type="entry name" value="HATPase_c"/>
    <property type="match status" value="1"/>
</dbReference>
<keyword evidence="2" id="KW-0808">Transferase</keyword>
<sequence>MSGPVSAQAIHVGSDLDIVRIRKVVREHAVAAGLSLVDQTKLVTAASELARNTLVHGGGGEVTVSTEGDERGTTIRLVFADRGPGIDDVDKALTDGFTTNSALGLGLGGARRLVHEFHIDTEPGRGTTVRIGFHAPNRRGR</sequence>
<accession>A0A4D4J3V8</accession>